<keyword evidence="3" id="KW-1185">Reference proteome</keyword>
<comment type="caution">
    <text evidence="2">The sequence shown here is derived from an EMBL/GenBank/DDBJ whole genome shotgun (WGS) entry which is preliminary data.</text>
</comment>
<evidence type="ECO:0000259" key="1">
    <source>
        <dbReference type="Pfam" id="PF22289"/>
    </source>
</evidence>
<organism evidence="2 3">
    <name type="scientific">Mycolicibacterium vaccae ATCC 25954</name>
    <dbReference type="NCBI Taxonomy" id="1194972"/>
    <lineage>
        <taxon>Bacteria</taxon>
        <taxon>Bacillati</taxon>
        <taxon>Actinomycetota</taxon>
        <taxon>Actinomycetes</taxon>
        <taxon>Mycobacteriales</taxon>
        <taxon>Mycobacteriaceae</taxon>
        <taxon>Mycolicibacterium</taxon>
    </lineage>
</organism>
<dbReference type="InterPro" id="IPR048037">
    <property type="entry name" value="DmmA-like_C"/>
</dbReference>
<dbReference type="RefSeq" id="WP_003928414.1">
    <property type="nucleotide sequence ID" value="NZ_JH814683.1"/>
</dbReference>
<gene>
    <name evidence="2" type="ORF">MVAC_00185</name>
</gene>
<reference evidence="2 3" key="1">
    <citation type="journal article" date="2012" name="J. Bacteriol.">
        <title>Complete Genome Sequence of Mycobacterium vaccae Type Strain ATCC 25954.</title>
        <authorList>
            <person name="Ho Y.S."/>
            <person name="Adroub S.A."/>
            <person name="Abadi M."/>
            <person name="Al Alwan B."/>
            <person name="Alkhateeb R."/>
            <person name="Gao G."/>
            <person name="Ragab A."/>
            <person name="Ali S."/>
            <person name="van Soolingen D."/>
            <person name="Bitter W."/>
            <person name="Pain A."/>
            <person name="Abdallah A.M."/>
        </authorList>
    </citation>
    <scope>NUCLEOTIDE SEQUENCE [LARGE SCALE GENOMIC DNA]</scope>
    <source>
        <strain evidence="2 3">ATCC 25954</strain>
    </source>
</reference>
<accession>K0VNZ8</accession>
<sequence>MRPALELTSVPVWATGETRPGADLTGRSWTIIAFGAAGEQAAQRWCEEIASAGAESNVRLHEFPDGPADGPAGEALRADLATARVGWRLMMAGPAVSCLRLRAAAVAAGVADDELTVASTDVTRRAVQCVHCRAVTVAAVELEDVVVCSGCQRNLLVHYHVSRRQGAHLGYMVDAEKQAV</sequence>
<dbReference type="Proteomes" id="UP000006072">
    <property type="component" value="Unassembled WGS sequence"/>
</dbReference>
<dbReference type="Pfam" id="PF22289">
    <property type="entry name" value="DmmA-like_C"/>
    <property type="match status" value="1"/>
</dbReference>
<dbReference type="EMBL" id="ALQA01000001">
    <property type="protein sequence ID" value="EJZ12919.1"/>
    <property type="molecule type" value="Genomic_DNA"/>
</dbReference>
<evidence type="ECO:0000313" key="2">
    <source>
        <dbReference type="EMBL" id="EJZ12919.1"/>
    </source>
</evidence>
<dbReference type="AlphaFoldDB" id="K0VNZ8"/>
<feature type="domain" description="Dimethylamine monooxygenase subunit DmmA-like C-terminal" evidence="1">
    <location>
        <begin position="127"/>
        <end position="170"/>
    </location>
</feature>
<name>K0VNZ8_MYCVA</name>
<dbReference type="HOGENOM" id="CLU_114507_0_0_11"/>
<protein>
    <recommendedName>
        <fullName evidence="1">Dimethylamine monooxygenase subunit DmmA-like C-terminal domain-containing protein</fullName>
    </recommendedName>
</protein>
<dbReference type="eggNOG" id="ENOG5030T00">
    <property type="taxonomic scope" value="Bacteria"/>
</dbReference>
<dbReference type="PATRIC" id="fig|1194972.3.peg.39"/>
<dbReference type="NCBIfam" id="NF041259">
    <property type="entry name" value="mono_DmmA_fam"/>
    <property type="match status" value="1"/>
</dbReference>
<evidence type="ECO:0000313" key="3">
    <source>
        <dbReference type="Proteomes" id="UP000006072"/>
    </source>
</evidence>
<proteinExistence type="predicted"/>